<feature type="coiled-coil region" evidence="1">
    <location>
        <begin position="29"/>
        <end position="250"/>
    </location>
</feature>
<dbReference type="EMBL" id="LGRX02034897">
    <property type="protein sequence ID" value="KAK3236702.1"/>
    <property type="molecule type" value="Genomic_DNA"/>
</dbReference>
<dbReference type="AlphaFoldDB" id="A0AAE0BHR9"/>
<proteinExistence type="predicted"/>
<name>A0AAE0BHR9_9CHLO</name>
<evidence type="ECO:0000313" key="2">
    <source>
        <dbReference type="EMBL" id="KAK3236702.1"/>
    </source>
</evidence>
<sequence length="715" mass="80339">SADLRRSYLMRSTRIRTLEFASDAHCRKLQRARLATDKAELRLEEAKEAAKLERERMQATFDLEILGMKRDQHAALKEAERVAQEEAARRVKEEMDTAQSLMATLEAERLKAEEDTQAKTKDLEKKVAEREREFLAKQQKSQEDLVQEMQKLKLRVEDLDNEKAEALQTIQAMQKDRADEEIKRKQQLEEQRTISKNAGVDTEAAKSALAIAEKNWRQAEARIETLEKECADLEAKVGLLQEQLATIRARDPEAAAEIEEAERVTSSSFLRVQHARAEGASRFDQPEAPVQLQEQSRPIASSKPDFLDELFGPGGRWRFIRTADELNELAGTALEHMTKEYAAECALFEFEEAEMEEDQEEEEEASALIRCKYSTTFHYSAVARDDILQAPESEMHREAESSCEPQQVQRDGAGLLHEHIYPAVMAGLGAVNGRSRVYGTISYFIHHEVVASIGKLEPRESRWRGGMLLAPAPRITLMWRSGVHPLWHRDPTWMRGSKGWIGTWAGWPRGWPMPRSAGRVQQLEEIEASLLARSQLKMPRQRRSIFALIDSLEASTAEEPTPQPELDDIQRAIMTRMSEMMGYKRILEDMLDVRAMRNDLAELKRYRNPNRSVVGMVAALMLVVSDKRASATMRRLARDGEGRWRAWSGALAGMVKGGGVLGAGLMKGGGVGLKRCALAGMMKGGMMKGEVACLSGAKGVTMKGGGVLGAVRWQG</sequence>
<gene>
    <name evidence="2" type="ORF">CYMTET_53173</name>
</gene>
<comment type="caution">
    <text evidence="2">The sequence shown here is derived from an EMBL/GenBank/DDBJ whole genome shotgun (WGS) entry which is preliminary data.</text>
</comment>
<dbReference type="Proteomes" id="UP001190700">
    <property type="component" value="Unassembled WGS sequence"/>
</dbReference>
<organism evidence="2 3">
    <name type="scientific">Cymbomonas tetramitiformis</name>
    <dbReference type="NCBI Taxonomy" id="36881"/>
    <lineage>
        <taxon>Eukaryota</taxon>
        <taxon>Viridiplantae</taxon>
        <taxon>Chlorophyta</taxon>
        <taxon>Pyramimonadophyceae</taxon>
        <taxon>Pyramimonadales</taxon>
        <taxon>Pyramimonadaceae</taxon>
        <taxon>Cymbomonas</taxon>
    </lineage>
</organism>
<evidence type="ECO:0000313" key="3">
    <source>
        <dbReference type="Proteomes" id="UP001190700"/>
    </source>
</evidence>
<accession>A0AAE0BHR9</accession>
<feature type="non-terminal residue" evidence="2">
    <location>
        <position position="1"/>
    </location>
</feature>
<protein>
    <submittedName>
        <fullName evidence="2">Uncharacterized protein</fullName>
    </submittedName>
</protein>
<evidence type="ECO:0000256" key="1">
    <source>
        <dbReference type="SAM" id="Coils"/>
    </source>
</evidence>
<keyword evidence="1" id="KW-0175">Coiled coil</keyword>
<keyword evidence="3" id="KW-1185">Reference proteome</keyword>
<reference evidence="2 3" key="1">
    <citation type="journal article" date="2015" name="Genome Biol. Evol.">
        <title>Comparative Genomics of a Bacterivorous Green Alga Reveals Evolutionary Causalities and Consequences of Phago-Mixotrophic Mode of Nutrition.</title>
        <authorList>
            <person name="Burns J.A."/>
            <person name="Paasch A."/>
            <person name="Narechania A."/>
            <person name="Kim E."/>
        </authorList>
    </citation>
    <scope>NUCLEOTIDE SEQUENCE [LARGE SCALE GENOMIC DNA]</scope>
    <source>
        <strain evidence="2 3">PLY_AMNH</strain>
    </source>
</reference>